<protein>
    <submittedName>
        <fullName evidence="2">Ribonuclease H protein</fullName>
    </submittedName>
</protein>
<name>A0A1R3IG23_9ROSI</name>
<dbReference type="AlphaFoldDB" id="A0A1R3IG23"/>
<keyword evidence="1" id="KW-0812">Transmembrane</keyword>
<evidence type="ECO:0000313" key="3">
    <source>
        <dbReference type="Proteomes" id="UP000187203"/>
    </source>
</evidence>
<keyword evidence="1" id="KW-0472">Membrane</keyword>
<evidence type="ECO:0000313" key="2">
    <source>
        <dbReference type="EMBL" id="OMO81524.1"/>
    </source>
</evidence>
<evidence type="ECO:0000256" key="1">
    <source>
        <dbReference type="SAM" id="Phobius"/>
    </source>
</evidence>
<proteinExistence type="predicted"/>
<sequence>METQQAIDSIPLGMFDRPDKRTWPHTKNGRYTVKSGYYAIRTSIPRQLQLNLLNMFYLPANGLELYGLLFVVLELIGRVLLLWINGFYMSGIVSRIMARCDFVYKQQEIDSGGVVYRVQGAIREFLNLSHKKKLSSTQGNMEAVQQEYGVEMESLRHISLFVF</sequence>
<accession>A0A1R3IG23</accession>
<comment type="caution">
    <text evidence="2">The sequence shown here is derived from an EMBL/GenBank/DDBJ whole genome shotgun (WGS) entry which is preliminary data.</text>
</comment>
<dbReference type="Proteomes" id="UP000187203">
    <property type="component" value="Unassembled WGS sequence"/>
</dbReference>
<keyword evidence="3" id="KW-1185">Reference proteome</keyword>
<reference evidence="3" key="1">
    <citation type="submission" date="2013-09" db="EMBL/GenBank/DDBJ databases">
        <title>Corchorus olitorius genome sequencing.</title>
        <authorList>
            <person name="Alam M."/>
            <person name="Haque M.S."/>
            <person name="Islam M.S."/>
            <person name="Emdad E.M."/>
            <person name="Islam M.M."/>
            <person name="Ahmed B."/>
            <person name="Halim A."/>
            <person name="Hossen Q.M.M."/>
            <person name="Hossain M.Z."/>
            <person name="Ahmed R."/>
            <person name="Khan M.M."/>
            <person name="Islam R."/>
            <person name="Rashid M.M."/>
            <person name="Khan S.A."/>
            <person name="Rahman M.S."/>
            <person name="Alam M."/>
            <person name="Yahiya A.S."/>
            <person name="Khan M.S."/>
            <person name="Azam M.S."/>
            <person name="Haque T."/>
            <person name="Lashkar M.Z.H."/>
            <person name="Akhand A.I."/>
            <person name="Morshed G."/>
            <person name="Roy S."/>
            <person name="Uddin K.S."/>
            <person name="Rabeya T."/>
            <person name="Hossain A.S."/>
            <person name="Chowdhury A."/>
            <person name="Snigdha A.R."/>
            <person name="Mortoza M.S."/>
            <person name="Matin S.A."/>
            <person name="Hoque S.M.E."/>
            <person name="Islam M.K."/>
            <person name="Roy D.K."/>
            <person name="Haider R."/>
            <person name="Moosa M.M."/>
            <person name="Elias S.M."/>
            <person name="Hasan A.M."/>
            <person name="Jahan S."/>
            <person name="Shafiuddin M."/>
            <person name="Mahmood N."/>
            <person name="Shommy N.S."/>
        </authorList>
    </citation>
    <scope>NUCLEOTIDE SEQUENCE [LARGE SCALE GENOMIC DNA]</scope>
    <source>
        <strain evidence="3">cv. O-4</strain>
    </source>
</reference>
<dbReference type="EMBL" id="AWUE01018262">
    <property type="protein sequence ID" value="OMO81524.1"/>
    <property type="molecule type" value="Genomic_DNA"/>
</dbReference>
<keyword evidence="1" id="KW-1133">Transmembrane helix</keyword>
<gene>
    <name evidence="2" type="ORF">COLO4_23544</name>
</gene>
<feature type="transmembrane region" description="Helical" evidence="1">
    <location>
        <begin position="65"/>
        <end position="89"/>
    </location>
</feature>
<organism evidence="2 3">
    <name type="scientific">Corchorus olitorius</name>
    <dbReference type="NCBI Taxonomy" id="93759"/>
    <lineage>
        <taxon>Eukaryota</taxon>
        <taxon>Viridiplantae</taxon>
        <taxon>Streptophyta</taxon>
        <taxon>Embryophyta</taxon>
        <taxon>Tracheophyta</taxon>
        <taxon>Spermatophyta</taxon>
        <taxon>Magnoliopsida</taxon>
        <taxon>eudicotyledons</taxon>
        <taxon>Gunneridae</taxon>
        <taxon>Pentapetalae</taxon>
        <taxon>rosids</taxon>
        <taxon>malvids</taxon>
        <taxon>Malvales</taxon>
        <taxon>Malvaceae</taxon>
        <taxon>Grewioideae</taxon>
        <taxon>Apeibeae</taxon>
        <taxon>Corchorus</taxon>
    </lineage>
</organism>